<comment type="caution">
    <text evidence="1">The sequence shown here is derived from an EMBL/GenBank/DDBJ whole genome shotgun (WGS) entry which is preliminary data.</text>
</comment>
<dbReference type="InterPro" id="IPR032349">
    <property type="entry name" value="DUF4865"/>
</dbReference>
<evidence type="ECO:0000313" key="1">
    <source>
        <dbReference type="EMBL" id="MBM3116959.1"/>
    </source>
</evidence>
<sequence length="198" mass="21350">MIAMQYSILLPANYDMAIIDARIATRGGLTDRLSGLIFKAYLSARRSEGARHNLYAPLYLWQDIAAMNAFLSGPGFAGLCADFGRPPVQCWPVWQAGWTGDLPNARFASRTQLAMAPAGGLGDLRAAEAGMSQQRISEHGACAALVAYDPISWTLTRFALWTDRPMPDEVGDVQPYAVGHVSAPGLMQAAEGYCALAR</sequence>
<keyword evidence="2" id="KW-1185">Reference proteome</keyword>
<gene>
    <name evidence="1" type="ORF">JMJ54_14080</name>
</gene>
<organism evidence="1 2">
    <name type="scientific">Jeongeupia naejangsanensis</name>
    <dbReference type="NCBI Taxonomy" id="613195"/>
    <lineage>
        <taxon>Bacteria</taxon>
        <taxon>Pseudomonadati</taxon>
        <taxon>Pseudomonadota</taxon>
        <taxon>Betaproteobacteria</taxon>
        <taxon>Neisseriales</taxon>
        <taxon>Chitinibacteraceae</taxon>
        <taxon>Jeongeupia</taxon>
    </lineage>
</organism>
<dbReference type="Proteomes" id="UP000809431">
    <property type="component" value="Unassembled WGS sequence"/>
</dbReference>
<accession>A0ABS2BQA0</accession>
<dbReference type="RefSeq" id="WP_203539189.1">
    <property type="nucleotide sequence ID" value="NZ_JAESND010000007.1"/>
</dbReference>
<proteinExistence type="predicted"/>
<evidence type="ECO:0000313" key="2">
    <source>
        <dbReference type="Proteomes" id="UP000809431"/>
    </source>
</evidence>
<reference evidence="1 2" key="1">
    <citation type="submission" date="2021-01" db="EMBL/GenBank/DDBJ databases">
        <title>Draft Genome Sequence and Polyhydroxyalkanoate Biosynthetic Potential of Jeongeupia naejangsanensis Type Strain DSM 24253.</title>
        <authorList>
            <person name="Turrini P."/>
            <person name="Artuso I."/>
            <person name="Lugli G.A."/>
            <person name="Frangipani E."/>
            <person name="Ventura M."/>
            <person name="Visca P."/>
        </authorList>
    </citation>
    <scope>NUCLEOTIDE SEQUENCE [LARGE SCALE GENOMIC DNA]</scope>
    <source>
        <strain evidence="1 2">DSM 24253</strain>
    </source>
</reference>
<protein>
    <submittedName>
        <fullName evidence="1">DUF4865 family protein</fullName>
    </submittedName>
</protein>
<name>A0ABS2BQA0_9NEIS</name>
<dbReference type="EMBL" id="JAESND010000007">
    <property type="protein sequence ID" value="MBM3116959.1"/>
    <property type="molecule type" value="Genomic_DNA"/>
</dbReference>
<dbReference type="Pfam" id="PF16157">
    <property type="entry name" value="DUF4865"/>
    <property type="match status" value="1"/>
</dbReference>